<comment type="function">
    <text evidence="5">This is one of the proteins that binds to the 5S RNA in the ribosome where it forms part of the central protuberance.</text>
</comment>
<protein>
    <recommendedName>
        <fullName evidence="5">Large ribosomal subunit protein bL25</fullName>
    </recommendedName>
    <alternativeName>
        <fullName evidence="5">General stress protein CTC</fullName>
    </alternativeName>
</protein>
<dbReference type="NCBIfam" id="TIGR00731">
    <property type="entry name" value="bL25_bact_ctc"/>
    <property type="match status" value="1"/>
</dbReference>
<dbReference type="InterPro" id="IPR020057">
    <property type="entry name" value="Ribosomal_bL25_b-dom"/>
</dbReference>
<keyword evidence="1 5" id="KW-0699">rRNA-binding</keyword>
<dbReference type="Gene3D" id="2.40.240.10">
    <property type="entry name" value="Ribosomal Protein L25, Chain P"/>
    <property type="match status" value="1"/>
</dbReference>
<evidence type="ECO:0000256" key="1">
    <source>
        <dbReference type="ARBA" id="ARBA00022730"/>
    </source>
</evidence>
<dbReference type="Pfam" id="PF01386">
    <property type="entry name" value="Ribosomal_L25p"/>
    <property type="match status" value="1"/>
</dbReference>
<evidence type="ECO:0000256" key="4">
    <source>
        <dbReference type="ARBA" id="ARBA00023274"/>
    </source>
</evidence>
<dbReference type="AlphaFoldDB" id="A0A1G2MFY4"/>
<evidence type="ECO:0000256" key="5">
    <source>
        <dbReference type="HAMAP-Rule" id="MF_01334"/>
    </source>
</evidence>
<evidence type="ECO:0000256" key="6">
    <source>
        <dbReference type="SAM" id="MobiDB-lite"/>
    </source>
</evidence>
<evidence type="ECO:0000256" key="3">
    <source>
        <dbReference type="ARBA" id="ARBA00022980"/>
    </source>
</evidence>
<dbReference type="CDD" id="cd00495">
    <property type="entry name" value="Ribosomal_L25_TL5_CTC"/>
    <property type="match status" value="1"/>
</dbReference>
<dbReference type="PANTHER" id="PTHR33284">
    <property type="entry name" value="RIBOSOMAL PROTEIN L25/GLN-TRNA SYNTHETASE, ANTI-CODON-BINDING DOMAIN-CONTAINING PROTEIN"/>
    <property type="match status" value="1"/>
</dbReference>
<evidence type="ECO:0000256" key="2">
    <source>
        <dbReference type="ARBA" id="ARBA00022884"/>
    </source>
</evidence>
<evidence type="ECO:0000259" key="8">
    <source>
        <dbReference type="Pfam" id="PF14693"/>
    </source>
</evidence>
<evidence type="ECO:0000313" key="10">
    <source>
        <dbReference type="Proteomes" id="UP000176493"/>
    </source>
</evidence>
<dbReference type="SUPFAM" id="SSF50715">
    <property type="entry name" value="Ribosomal protein L25-like"/>
    <property type="match status" value="1"/>
</dbReference>
<dbReference type="InterPro" id="IPR037121">
    <property type="entry name" value="Ribosomal_bL25_C"/>
</dbReference>
<dbReference type="GO" id="GO:0006412">
    <property type="term" value="P:translation"/>
    <property type="evidence" value="ECO:0007669"/>
    <property type="project" value="UniProtKB-UniRule"/>
</dbReference>
<comment type="caution">
    <text evidence="9">The sequence shown here is derived from an EMBL/GenBank/DDBJ whole genome shotgun (WGS) entry which is preliminary data.</text>
</comment>
<proteinExistence type="inferred from homology"/>
<keyword evidence="2 5" id="KW-0694">RNA-binding</keyword>
<dbReference type="GO" id="GO:0008097">
    <property type="term" value="F:5S rRNA binding"/>
    <property type="evidence" value="ECO:0007669"/>
    <property type="project" value="InterPro"/>
</dbReference>
<gene>
    <name evidence="5" type="primary">rplY</name>
    <name evidence="5" type="synonym">ctc</name>
    <name evidence="9" type="ORF">A2W52_01380</name>
</gene>
<comment type="similarity">
    <text evidence="5">Belongs to the bacterial ribosomal protein bL25 family. CTC subfamily.</text>
</comment>
<name>A0A1G2MFY4_9BACT</name>
<feature type="domain" description="Large ribosomal subunit protein bL25 L25" evidence="7">
    <location>
        <begin position="7"/>
        <end position="89"/>
    </location>
</feature>
<keyword evidence="4 5" id="KW-0687">Ribonucleoprotein</keyword>
<dbReference type="InterPro" id="IPR001021">
    <property type="entry name" value="Ribosomal_bL25_long"/>
</dbReference>
<dbReference type="InterPro" id="IPR020930">
    <property type="entry name" value="Ribosomal_uL5_bac-type"/>
</dbReference>
<dbReference type="Proteomes" id="UP000176493">
    <property type="component" value="Unassembled WGS sequence"/>
</dbReference>
<reference evidence="9 10" key="1">
    <citation type="journal article" date="2016" name="Nat. Commun.">
        <title>Thousands of microbial genomes shed light on interconnected biogeochemical processes in an aquifer system.</title>
        <authorList>
            <person name="Anantharaman K."/>
            <person name="Brown C.T."/>
            <person name="Hug L.A."/>
            <person name="Sharon I."/>
            <person name="Castelle C.J."/>
            <person name="Probst A.J."/>
            <person name="Thomas B.C."/>
            <person name="Singh A."/>
            <person name="Wilkins M.J."/>
            <person name="Karaoz U."/>
            <person name="Brodie E.L."/>
            <person name="Williams K.H."/>
            <person name="Hubbard S.S."/>
            <person name="Banfield J.F."/>
        </authorList>
    </citation>
    <scope>NUCLEOTIDE SEQUENCE [LARGE SCALE GENOMIC DNA]</scope>
</reference>
<dbReference type="InterPro" id="IPR029751">
    <property type="entry name" value="Ribosomal_L25_dom"/>
</dbReference>
<feature type="region of interest" description="Disordered" evidence="6">
    <location>
        <begin position="206"/>
        <end position="240"/>
    </location>
</feature>
<feature type="domain" description="Large ribosomal subunit protein bL25 beta" evidence="8">
    <location>
        <begin position="97"/>
        <end position="182"/>
    </location>
</feature>
<evidence type="ECO:0000313" key="9">
    <source>
        <dbReference type="EMBL" id="OHA21951.1"/>
    </source>
</evidence>
<organism evidence="9 10">
    <name type="scientific">Candidatus Taylorbacteria bacterium RIFCSPHIGHO2_02_49_25</name>
    <dbReference type="NCBI Taxonomy" id="1802305"/>
    <lineage>
        <taxon>Bacteria</taxon>
        <taxon>Candidatus Tayloriibacteriota</taxon>
    </lineage>
</organism>
<dbReference type="EMBL" id="MHRJ01000034">
    <property type="protein sequence ID" value="OHA21951.1"/>
    <property type="molecule type" value="Genomic_DNA"/>
</dbReference>
<dbReference type="HAMAP" id="MF_01334">
    <property type="entry name" value="Ribosomal_bL25_CTC"/>
    <property type="match status" value="1"/>
</dbReference>
<keyword evidence="3 5" id="KW-0689">Ribosomal protein</keyword>
<dbReference type="PANTHER" id="PTHR33284:SF1">
    <property type="entry name" value="RIBOSOMAL PROTEIN L25_GLN-TRNA SYNTHETASE, ANTI-CODON-BINDING DOMAIN-CONTAINING PROTEIN"/>
    <property type="match status" value="1"/>
</dbReference>
<dbReference type="InterPro" id="IPR020056">
    <property type="entry name" value="Rbsml_bL25/Gln-tRNA_synth_N"/>
</dbReference>
<sequence>MAISLSFEKRDITICPNSLRRVGKIPAVFYGSKQASTPIAIFLRDFEKVWKQAGEHTVINLQGGGEEIQALLHAVDKHPVTDIPRHADFYVFEKGRKLKIKIPIEFFGVSPAVKDLGAVLVKVMHDIEIEAEPKDLPQKIEVDISSLDAFGKVITAKEITLPKGVNLIASSDEVIASVYEPKEEVVEEIPVDLSAIEVVKKGKEEAAGEAGAASGAQAPAATGSPKGTEPKKEEKKDSKK</sequence>
<dbReference type="Gene3D" id="2.170.120.20">
    <property type="entry name" value="Ribosomal protein L25, beta domain"/>
    <property type="match status" value="1"/>
</dbReference>
<feature type="compositionally biased region" description="Basic and acidic residues" evidence="6">
    <location>
        <begin position="228"/>
        <end position="240"/>
    </location>
</feature>
<evidence type="ECO:0000259" key="7">
    <source>
        <dbReference type="Pfam" id="PF01386"/>
    </source>
</evidence>
<accession>A0A1G2MFY4</accession>
<dbReference type="GO" id="GO:0003735">
    <property type="term" value="F:structural constituent of ribosome"/>
    <property type="evidence" value="ECO:0007669"/>
    <property type="project" value="InterPro"/>
</dbReference>
<feature type="compositionally biased region" description="Low complexity" evidence="6">
    <location>
        <begin position="208"/>
        <end position="223"/>
    </location>
</feature>
<dbReference type="InterPro" id="IPR011035">
    <property type="entry name" value="Ribosomal_bL25/Gln-tRNA_synth"/>
</dbReference>
<dbReference type="GO" id="GO:0022625">
    <property type="term" value="C:cytosolic large ribosomal subunit"/>
    <property type="evidence" value="ECO:0007669"/>
    <property type="project" value="TreeGrafter"/>
</dbReference>
<comment type="subunit">
    <text evidence="5">Part of the 50S ribosomal subunit; part of the 5S rRNA/L5/L18/L25 subcomplex. Contacts the 5S rRNA. Binds to the 5S rRNA independently of L5 and L18.</text>
</comment>
<dbReference type="Pfam" id="PF14693">
    <property type="entry name" value="Ribosomal_TL5_C"/>
    <property type="match status" value="1"/>
</dbReference>